<gene>
    <name evidence="2" type="ORF">E2C01_071835</name>
</gene>
<dbReference type="Proteomes" id="UP000324222">
    <property type="component" value="Unassembled WGS sequence"/>
</dbReference>
<dbReference type="EMBL" id="VSRR010045731">
    <property type="protein sequence ID" value="MPC77383.1"/>
    <property type="molecule type" value="Genomic_DNA"/>
</dbReference>
<proteinExistence type="predicted"/>
<evidence type="ECO:0000313" key="2">
    <source>
        <dbReference type="EMBL" id="MPC77383.1"/>
    </source>
</evidence>
<accession>A0A5B7I4Y5</accession>
<dbReference type="AlphaFoldDB" id="A0A5B7I4Y5"/>
<feature type="region of interest" description="Disordered" evidence="1">
    <location>
        <begin position="1"/>
        <end position="84"/>
    </location>
</feature>
<feature type="compositionally biased region" description="Basic residues" evidence="1">
    <location>
        <begin position="57"/>
        <end position="66"/>
    </location>
</feature>
<feature type="compositionally biased region" description="Basic and acidic residues" evidence="1">
    <location>
        <begin position="33"/>
        <end position="56"/>
    </location>
</feature>
<comment type="caution">
    <text evidence="2">The sequence shown here is derived from an EMBL/GenBank/DDBJ whole genome shotgun (WGS) entry which is preliminary data.</text>
</comment>
<feature type="compositionally biased region" description="Basic residues" evidence="1">
    <location>
        <begin position="13"/>
        <end position="29"/>
    </location>
</feature>
<organism evidence="2 3">
    <name type="scientific">Portunus trituberculatus</name>
    <name type="common">Swimming crab</name>
    <name type="synonym">Neptunus trituberculatus</name>
    <dbReference type="NCBI Taxonomy" id="210409"/>
    <lineage>
        <taxon>Eukaryota</taxon>
        <taxon>Metazoa</taxon>
        <taxon>Ecdysozoa</taxon>
        <taxon>Arthropoda</taxon>
        <taxon>Crustacea</taxon>
        <taxon>Multicrustacea</taxon>
        <taxon>Malacostraca</taxon>
        <taxon>Eumalacostraca</taxon>
        <taxon>Eucarida</taxon>
        <taxon>Decapoda</taxon>
        <taxon>Pleocyemata</taxon>
        <taxon>Brachyura</taxon>
        <taxon>Eubrachyura</taxon>
        <taxon>Portunoidea</taxon>
        <taxon>Portunidae</taxon>
        <taxon>Portuninae</taxon>
        <taxon>Portunus</taxon>
    </lineage>
</organism>
<evidence type="ECO:0000256" key="1">
    <source>
        <dbReference type="SAM" id="MobiDB-lite"/>
    </source>
</evidence>
<feature type="compositionally biased region" description="Basic and acidic residues" evidence="1">
    <location>
        <begin position="1"/>
        <end position="12"/>
    </location>
</feature>
<keyword evidence="3" id="KW-1185">Reference proteome</keyword>
<reference evidence="2 3" key="1">
    <citation type="submission" date="2019-05" db="EMBL/GenBank/DDBJ databases">
        <title>Another draft genome of Portunus trituberculatus and its Hox gene families provides insights of decapod evolution.</title>
        <authorList>
            <person name="Jeong J.-H."/>
            <person name="Song I."/>
            <person name="Kim S."/>
            <person name="Choi T."/>
            <person name="Kim D."/>
            <person name="Ryu S."/>
            <person name="Kim W."/>
        </authorList>
    </citation>
    <scope>NUCLEOTIDE SEQUENCE [LARGE SCALE GENOMIC DNA]</scope>
    <source>
        <tissue evidence="2">Muscle</tissue>
    </source>
</reference>
<evidence type="ECO:0000313" key="3">
    <source>
        <dbReference type="Proteomes" id="UP000324222"/>
    </source>
</evidence>
<sequence length="84" mass="10154">MTRVRGRSEERRRGKKKARSERTRGKKRIWVTEGREYNHKEHEKPNPNKLRQDNKRMNNKKTKIKHQQPFLTHAGQVPKITPET</sequence>
<protein>
    <submittedName>
        <fullName evidence="2">Uncharacterized protein</fullName>
    </submittedName>
</protein>
<name>A0A5B7I4Y5_PORTR</name>